<dbReference type="HAMAP" id="MF_00534">
    <property type="entry name" value="Asn_tRNA_synth"/>
    <property type="match status" value="1"/>
</dbReference>
<dbReference type="InterPro" id="IPR004365">
    <property type="entry name" value="NA-bd_OB_tRNA"/>
</dbReference>
<dbReference type="PRINTS" id="PR01042">
    <property type="entry name" value="TRNASYNTHASP"/>
</dbReference>
<dbReference type="InterPro" id="IPR002312">
    <property type="entry name" value="Asp/Asn-tRNA-synth_IIb"/>
</dbReference>
<evidence type="ECO:0000313" key="9">
    <source>
        <dbReference type="EMBL" id="PRP81366.1"/>
    </source>
</evidence>
<dbReference type="InterPro" id="IPR004364">
    <property type="entry name" value="Aa-tRNA-synt_II"/>
</dbReference>
<keyword evidence="7 9" id="KW-0030">Aminoacyl-tRNA synthetase</keyword>
<dbReference type="Pfam" id="PF01336">
    <property type="entry name" value="tRNA_anti-codon"/>
    <property type="match status" value="1"/>
</dbReference>
<dbReference type="EC" id="6.1.1.22" evidence="2"/>
<evidence type="ECO:0000259" key="8">
    <source>
        <dbReference type="PROSITE" id="PS50862"/>
    </source>
</evidence>
<dbReference type="CDD" id="cd00776">
    <property type="entry name" value="AsxRS_core"/>
    <property type="match status" value="1"/>
</dbReference>
<dbReference type="GO" id="GO:0004816">
    <property type="term" value="F:asparagine-tRNA ligase activity"/>
    <property type="evidence" value="ECO:0007669"/>
    <property type="project" value="UniProtKB-EC"/>
</dbReference>
<evidence type="ECO:0000256" key="1">
    <source>
        <dbReference type="ARBA" id="ARBA00008226"/>
    </source>
</evidence>
<dbReference type="InParanoid" id="A0A2P6NBN5"/>
<evidence type="ECO:0000256" key="6">
    <source>
        <dbReference type="ARBA" id="ARBA00022917"/>
    </source>
</evidence>
<gene>
    <name evidence="9" type="ORF">PROFUN_11053</name>
</gene>
<evidence type="ECO:0000256" key="4">
    <source>
        <dbReference type="ARBA" id="ARBA00022741"/>
    </source>
</evidence>
<comment type="caution">
    <text evidence="9">The sequence shown here is derived from an EMBL/GenBank/DDBJ whole genome shotgun (WGS) entry which is preliminary data.</text>
</comment>
<dbReference type="GO" id="GO:0006421">
    <property type="term" value="P:asparaginyl-tRNA aminoacylation"/>
    <property type="evidence" value="ECO:0007669"/>
    <property type="project" value="InterPro"/>
</dbReference>
<dbReference type="CDD" id="cd04318">
    <property type="entry name" value="EcAsnRS_like_N"/>
    <property type="match status" value="1"/>
</dbReference>
<dbReference type="InterPro" id="IPR045864">
    <property type="entry name" value="aa-tRNA-synth_II/BPL/LPL"/>
</dbReference>
<dbReference type="STRING" id="1890364.A0A2P6NBN5"/>
<dbReference type="Proteomes" id="UP000241769">
    <property type="component" value="Unassembled WGS sequence"/>
</dbReference>
<dbReference type="Gene3D" id="3.30.930.10">
    <property type="entry name" value="Bira Bifunctional Protein, Domain 2"/>
    <property type="match status" value="1"/>
</dbReference>
<keyword evidence="5" id="KW-0067">ATP-binding</keyword>
<keyword evidence="4" id="KW-0547">Nucleotide-binding</keyword>
<dbReference type="SUPFAM" id="SSF55681">
    <property type="entry name" value="Class II aaRS and biotin synthetases"/>
    <property type="match status" value="1"/>
</dbReference>
<dbReference type="PANTHER" id="PTHR22594">
    <property type="entry name" value="ASPARTYL/LYSYL-TRNA SYNTHETASE"/>
    <property type="match status" value="1"/>
</dbReference>
<reference evidence="9 10" key="1">
    <citation type="journal article" date="2018" name="Genome Biol. Evol.">
        <title>Multiple Roots of Fruiting Body Formation in Amoebozoa.</title>
        <authorList>
            <person name="Hillmann F."/>
            <person name="Forbes G."/>
            <person name="Novohradska S."/>
            <person name="Ferling I."/>
            <person name="Riege K."/>
            <person name="Groth M."/>
            <person name="Westermann M."/>
            <person name="Marz M."/>
            <person name="Spaller T."/>
            <person name="Winckler T."/>
            <person name="Schaap P."/>
            <person name="Glockner G."/>
        </authorList>
    </citation>
    <scope>NUCLEOTIDE SEQUENCE [LARGE SCALE GENOMIC DNA]</scope>
    <source>
        <strain evidence="9 10">Jena</strain>
    </source>
</reference>
<feature type="domain" description="Aminoacyl-transfer RNA synthetases class-II family profile" evidence="8">
    <location>
        <begin position="150"/>
        <end position="464"/>
    </location>
</feature>
<keyword evidence="3" id="KW-0436">Ligase</keyword>
<dbReference type="NCBIfam" id="TIGR00457">
    <property type="entry name" value="asnS"/>
    <property type="match status" value="1"/>
</dbReference>
<dbReference type="InterPro" id="IPR012340">
    <property type="entry name" value="NA-bd_OB-fold"/>
</dbReference>
<dbReference type="SUPFAM" id="SSF50249">
    <property type="entry name" value="Nucleic acid-binding proteins"/>
    <property type="match status" value="1"/>
</dbReference>
<comment type="similarity">
    <text evidence="1">Belongs to the class-II aminoacyl-tRNA synthetase family.</text>
</comment>
<sequence length="570" mass="64651">MIQRSATTFGNQPVTFTPRRHLHQTISEAKSSATDDIIKVKGWVKSFRQHKNVGFLDVNDGSCTTPLQVVISEELINTPELTFGSCVEISGKMSKSSGKEQKTELMASHVTVLGSARLSDNPLQPKRHSMEFLRTIPHLRPRTNFFSSMFRIRSTVSLSVHNFFAQRGFHCVHTPLITSNDSEGGAEVFHVGSRPSDKAAAEHFFGRQAYLTVSGQLEAEVMAASLGRVYTFGPTFRAEKNSHTTRHLAEFWMVEPEMSFADLNDVMELSEEFVKTLILDVKEKCAEDLAFFAKWQDQTLMSTIDNVLNGPFQRISYTQAMDILTLAHPKEKFEAKPAYGNDLSREHEKYLCEGHFNKPVFVFDWPRKIKPFYMKVNEDGETVACVDLLLPRVGELIGGSAREDDVQTLLESMRRNGVKEDELAWYVDLRKYGSSPHAGFGLGFERFLMFITGTQNIRDTIAMPRYPAKCVRRIISRRSGSAETSRLSSSTDLIQLLQISEFNRRLRAEDLCYLMRVPYHSGIHSTRSRLRSNSVEEEEPCQRFHFLAQTISEDIGNASSSEEEEKVLET</sequence>
<evidence type="ECO:0000256" key="3">
    <source>
        <dbReference type="ARBA" id="ARBA00022598"/>
    </source>
</evidence>
<keyword evidence="10" id="KW-1185">Reference proteome</keyword>
<evidence type="ECO:0000256" key="2">
    <source>
        <dbReference type="ARBA" id="ARBA00012816"/>
    </source>
</evidence>
<keyword evidence="6" id="KW-0648">Protein biosynthesis</keyword>
<dbReference type="NCBIfam" id="NF003037">
    <property type="entry name" value="PRK03932.1"/>
    <property type="match status" value="1"/>
</dbReference>
<dbReference type="PANTHER" id="PTHR22594:SF34">
    <property type="entry name" value="ASPARAGINE--TRNA LIGASE, MITOCHONDRIAL-RELATED"/>
    <property type="match status" value="1"/>
</dbReference>
<organism evidence="9 10">
    <name type="scientific">Planoprotostelium fungivorum</name>
    <dbReference type="NCBI Taxonomy" id="1890364"/>
    <lineage>
        <taxon>Eukaryota</taxon>
        <taxon>Amoebozoa</taxon>
        <taxon>Evosea</taxon>
        <taxon>Variosea</taxon>
        <taxon>Cavosteliida</taxon>
        <taxon>Cavosteliaceae</taxon>
        <taxon>Planoprotostelium</taxon>
    </lineage>
</organism>
<dbReference type="EMBL" id="MDYQ01000127">
    <property type="protein sequence ID" value="PRP81366.1"/>
    <property type="molecule type" value="Genomic_DNA"/>
</dbReference>
<name>A0A2P6NBN5_9EUKA</name>
<dbReference type="OrthoDB" id="1931232at2759"/>
<dbReference type="InterPro" id="IPR006195">
    <property type="entry name" value="aa-tRNA-synth_II"/>
</dbReference>
<dbReference type="FunFam" id="3.30.930.10:FF:000016">
    <property type="entry name" value="Asparagine--tRNA ligase"/>
    <property type="match status" value="1"/>
</dbReference>
<dbReference type="PROSITE" id="PS50862">
    <property type="entry name" value="AA_TRNA_LIGASE_II"/>
    <property type="match status" value="1"/>
</dbReference>
<evidence type="ECO:0000256" key="5">
    <source>
        <dbReference type="ARBA" id="ARBA00022840"/>
    </source>
</evidence>
<dbReference type="GO" id="GO:0003676">
    <property type="term" value="F:nucleic acid binding"/>
    <property type="evidence" value="ECO:0007669"/>
    <property type="project" value="InterPro"/>
</dbReference>
<dbReference type="InterPro" id="IPR004522">
    <property type="entry name" value="Asn-tRNA-ligase"/>
</dbReference>
<proteinExistence type="inferred from homology"/>
<evidence type="ECO:0000313" key="10">
    <source>
        <dbReference type="Proteomes" id="UP000241769"/>
    </source>
</evidence>
<accession>A0A2P6NBN5</accession>
<dbReference type="GO" id="GO:0005524">
    <property type="term" value="F:ATP binding"/>
    <property type="evidence" value="ECO:0007669"/>
    <property type="project" value="UniProtKB-KW"/>
</dbReference>
<dbReference type="GO" id="GO:0005739">
    <property type="term" value="C:mitochondrion"/>
    <property type="evidence" value="ECO:0007669"/>
    <property type="project" value="TreeGrafter"/>
</dbReference>
<evidence type="ECO:0000256" key="7">
    <source>
        <dbReference type="ARBA" id="ARBA00023146"/>
    </source>
</evidence>
<dbReference type="FunCoup" id="A0A2P6NBN5">
    <property type="interactions" value="417"/>
</dbReference>
<dbReference type="Gene3D" id="2.40.50.140">
    <property type="entry name" value="Nucleic acid-binding proteins"/>
    <property type="match status" value="1"/>
</dbReference>
<protein>
    <recommendedName>
        <fullName evidence="2">asparagine--tRNA ligase</fullName>
        <ecNumber evidence="2">6.1.1.22</ecNumber>
    </recommendedName>
</protein>
<dbReference type="AlphaFoldDB" id="A0A2P6NBN5"/>
<dbReference type="Pfam" id="PF00152">
    <property type="entry name" value="tRNA-synt_2"/>
    <property type="match status" value="1"/>
</dbReference>